<keyword evidence="1" id="KW-0732">Signal</keyword>
<protein>
    <recommendedName>
        <fullName evidence="4">DUF1311 domain-containing protein</fullName>
    </recommendedName>
</protein>
<keyword evidence="3" id="KW-1185">Reference proteome</keyword>
<evidence type="ECO:0008006" key="4">
    <source>
        <dbReference type="Google" id="ProtNLM"/>
    </source>
</evidence>
<feature type="chain" id="PRO_5047478182" description="DUF1311 domain-containing protein" evidence="1">
    <location>
        <begin position="27"/>
        <end position="148"/>
    </location>
</feature>
<dbReference type="PROSITE" id="PS51257">
    <property type="entry name" value="PROKAR_LIPOPROTEIN"/>
    <property type="match status" value="1"/>
</dbReference>
<sequence length="148" mass="16488">MKRVLIAALPLAAVSLASCMTTKSYSACKQDVERLKTAISNTAAFLDSVEPELQAAEAAARVCDTRLGTCEASAWVMRLEILRADADSERAYFTRANETWRPEACLDYTSTYRLNPPPPERYRAYYESYDKVTARTDELIAELEAFGG</sequence>
<evidence type="ECO:0000256" key="1">
    <source>
        <dbReference type="SAM" id="SignalP"/>
    </source>
</evidence>
<reference evidence="3" key="1">
    <citation type="journal article" date="2019" name="Int. J. Syst. Evol. Microbiol.">
        <title>The Global Catalogue of Microorganisms (GCM) 10K type strain sequencing project: providing services to taxonomists for standard genome sequencing and annotation.</title>
        <authorList>
            <consortium name="The Broad Institute Genomics Platform"/>
            <consortium name="The Broad Institute Genome Sequencing Center for Infectious Disease"/>
            <person name="Wu L."/>
            <person name="Ma J."/>
        </authorList>
    </citation>
    <scope>NUCLEOTIDE SEQUENCE [LARGE SCALE GENOMIC DNA]</scope>
    <source>
        <strain evidence="3">CGMCC 1.15928</strain>
    </source>
</reference>
<feature type="signal peptide" evidence="1">
    <location>
        <begin position="1"/>
        <end position="26"/>
    </location>
</feature>
<dbReference type="Proteomes" id="UP000628854">
    <property type="component" value="Unassembled WGS sequence"/>
</dbReference>
<organism evidence="2 3">
    <name type="scientific">Henriciella pelagia</name>
    <dbReference type="NCBI Taxonomy" id="1977912"/>
    <lineage>
        <taxon>Bacteria</taxon>
        <taxon>Pseudomonadati</taxon>
        <taxon>Pseudomonadota</taxon>
        <taxon>Alphaproteobacteria</taxon>
        <taxon>Hyphomonadales</taxon>
        <taxon>Hyphomonadaceae</taxon>
        <taxon>Henriciella</taxon>
    </lineage>
</organism>
<evidence type="ECO:0000313" key="2">
    <source>
        <dbReference type="EMBL" id="GGB78666.1"/>
    </source>
</evidence>
<dbReference type="EMBL" id="BMKF01000002">
    <property type="protein sequence ID" value="GGB78666.1"/>
    <property type="molecule type" value="Genomic_DNA"/>
</dbReference>
<proteinExistence type="predicted"/>
<comment type="caution">
    <text evidence="2">The sequence shown here is derived from an EMBL/GenBank/DDBJ whole genome shotgun (WGS) entry which is preliminary data.</text>
</comment>
<dbReference type="RefSeq" id="WP_084393281.1">
    <property type="nucleotide sequence ID" value="NZ_BMKF01000002.1"/>
</dbReference>
<evidence type="ECO:0000313" key="3">
    <source>
        <dbReference type="Proteomes" id="UP000628854"/>
    </source>
</evidence>
<accession>A0ABQ1JZM2</accession>
<name>A0ABQ1JZM2_9PROT</name>
<gene>
    <name evidence="2" type="ORF">GCM10011503_29370</name>
</gene>